<evidence type="ECO:0000256" key="3">
    <source>
        <dbReference type="ARBA" id="ARBA00023002"/>
    </source>
</evidence>
<gene>
    <name evidence="7" type="ORF">CSSPJE1EN2_LOCUS20705</name>
</gene>
<keyword evidence="4 5" id="KW-0408">Iron</keyword>
<evidence type="ECO:0008006" key="9">
    <source>
        <dbReference type="Google" id="ProtNLM"/>
    </source>
</evidence>
<keyword evidence="3 5" id="KW-0560">Oxidoreductase</keyword>
<dbReference type="Proteomes" id="UP001497522">
    <property type="component" value="Chromosome 6"/>
</dbReference>
<evidence type="ECO:0000256" key="6">
    <source>
        <dbReference type="SAM" id="SignalP"/>
    </source>
</evidence>
<evidence type="ECO:0000313" key="8">
    <source>
        <dbReference type="Proteomes" id="UP001497522"/>
    </source>
</evidence>
<dbReference type="InterPro" id="IPR017972">
    <property type="entry name" value="Cyt_P450_CS"/>
</dbReference>
<feature type="signal peptide" evidence="6">
    <location>
        <begin position="1"/>
        <end position="38"/>
    </location>
</feature>
<reference evidence="7" key="1">
    <citation type="submission" date="2024-03" db="EMBL/GenBank/DDBJ databases">
        <authorList>
            <consortium name="ELIXIR-Norway"/>
            <consortium name="Elixir Norway"/>
        </authorList>
    </citation>
    <scope>NUCLEOTIDE SEQUENCE</scope>
</reference>
<keyword evidence="8" id="KW-1185">Reference proteome</keyword>
<name>A0ABP1BT62_9BRYO</name>
<dbReference type="SUPFAM" id="SSF48264">
    <property type="entry name" value="Cytochrome P450"/>
    <property type="match status" value="1"/>
</dbReference>
<dbReference type="Pfam" id="PF00067">
    <property type="entry name" value="p450"/>
    <property type="match status" value="1"/>
</dbReference>
<dbReference type="PANTHER" id="PTHR47944">
    <property type="entry name" value="CYTOCHROME P450 98A9"/>
    <property type="match status" value="1"/>
</dbReference>
<dbReference type="PRINTS" id="PR00385">
    <property type="entry name" value="P450"/>
</dbReference>
<comment type="similarity">
    <text evidence="1 5">Belongs to the cytochrome P450 family.</text>
</comment>
<evidence type="ECO:0000256" key="5">
    <source>
        <dbReference type="RuleBase" id="RU000461"/>
    </source>
</evidence>
<dbReference type="InterPro" id="IPR001128">
    <property type="entry name" value="Cyt_P450"/>
</dbReference>
<sequence>MGIGFDVIGPPNPMPTPQLILARSVLVYLAWLIPKGTSLPPGPPNWPIVGSLFYLSKSLHRSMEELAKKYGPIMYLRLGYLNYIVISNAEMAFTVLKIHDADFAFRPLSIIGKYVGFEYSNIIFSPYGDKWRLLRKICATELLTRAKLKTFEPTHQEEVACMVENIFRHNQERKFMKMRPIFHELNYNNTCHMLFGKHLDYILRKDFDELIDCVIEIGNKFNVSDLLPILKPFDVQGIERRLKHVRNRAEIFLSKILDEYRNKNKMAPDSIVPNFVETLLNHDGKVDERSIMGALADIFAGGVDSSTLTMEWALSELICHPTIMKKAQEELDTIVGRARPVLMSDLPNLIYLQAIIKENFRLHPAFPLGVPHSNSKDVQLLNYKIPANTIVLVNIWAIGRDPELWKNPLEFDPNRFSNSNIDVGGLNYNLLPFGSGRRRCPGFNLAQRMVQYSLATILHAFDWFPQPGIKPEDMNMMETFGSICPKAEPLVAIAKLRLPTQIYKRFT</sequence>
<feature type="chain" id="PRO_5047166456" description="Cytochrome P450" evidence="6">
    <location>
        <begin position="39"/>
        <end position="507"/>
    </location>
</feature>
<dbReference type="PANTHER" id="PTHR47944:SF4">
    <property type="entry name" value="OS09G0441700 PROTEIN"/>
    <property type="match status" value="1"/>
</dbReference>
<dbReference type="CDD" id="cd20618">
    <property type="entry name" value="CYP71_clan"/>
    <property type="match status" value="1"/>
</dbReference>
<dbReference type="InterPro" id="IPR036396">
    <property type="entry name" value="Cyt_P450_sf"/>
</dbReference>
<evidence type="ECO:0000313" key="7">
    <source>
        <dbReference type="EMBL" id="CAK9879137.1"/>
    </source>
</evidence>
<dbReference type="PRINTS" id="PR00463">
    <property type="entry name" value="EP450I"/>
</dbReference>
<evidence type="ECO:0000256" key="1">
    <source>
        <dbReference type="ARBA" id="ARBA00010617"/>
    </source>
</evidence>
<keyword evidence="5" id="KW-0349">Heme</keyword>
<keyword evidence="6" id="KW-0732">Signal</keyword>
<organism evidence="7 8">
    <name type="scientific">Sphagnum jensenii</name>
    <dbReference type="NCBI Taxonomy" id="128206"/>
    <lineage>
        <taxon>Eukaryota</taxon>
        <taxon>Viridiplantae</taxon>
        <taxon>Streptophyta</taxon>
        <taxon>Embryophyta</taxon>
        <taxon>Bryophyta</taxon>
        <taxon>Sphagnophytina</taxon>
        <taxon>Sphagnopsida</taxon>
        <taxon>Sphagnales</taxon>
        <taxon>Sphagnaceae</taxon>
        <taxon>Sphagnum</taxon>
    </lineage>
</organism>
<dbReference type="Gene3D" id="1.10.630.10">
    <property type="entry name" value="Cytochrome P450"/>
    <property type="match status" value="1"/>
</dbReference>
<keyword evidence="2 5" id="KW-0479">Metal-binding</keyword>
<dbReference type="PROSITE" id="PS00086">
    <property type="entry name" value="CYTOCHROME_P450"/>
    <property type="match status" value="1"/>
</dbReference>
<evidence type="ECO:0000256" key="4">
    <source>
        <dbReference type="ARBA" id="ARBA00023004"/>
    </source>
</evidence>
<proteinExistence type="inferred from homology"/>
<dbReference type="InterPro" id="IPR002401">
    <property type="entry name" value="Cyt_P450_E_grp-I"/>
</dbReference>
<evidence type="ECO:0000256" key="2">
    <source>
        <dbReference type="ARBA" id="ARBA00022723"/>
    </source>
</evidence>
<dbReference type="EMBL" id="OZ023707">
    <property type="protein sequence ID" value="CAK9879137.1"/>
    <property type="molecule type" value="Genomic_DNA"/>
</dbReference>
<accession>A0ABP1BT62</accession>
<keyword evidence="5" id="KW-0503">Monooxygenase</keyword>
<protein>
    <recommendedName>
        <fullName evidence="9">Cytochrome P450</fullName>
    </recommendedName>
</protein>